<evidence type="ECO:0000256" key="1">
    <source>
        <dbReference type="PROSITE-ProRule" id="PRU00325"/>
    </source>
</evidence>
<evidence type="ECO:0000313" key="4">
    <source>
        <dbReference type="EMBL" id="UYP44160.1"/>
    </source>
</evidence>
<dbReference type="SUPFAM" id="SSF52200">
    <property type="entry name" value="Toll/Interleukin receptor TIR domain"/>
    <property type="match status" value="1"/>
</dbReference>
<keyword evidence="5" id="KW-1185">Reference proteome</keyword>
<keyword evidence="1" id="KW-0863">Zinc-finger</keyword>
<dbReference type="Gene3D" id="3.40.50.10140">
    <property type="entry name" value="Toll/interleukin-1 receptor homology (TIR) domain"/>
    <property type="match status" value="1"/>
</dbReference>
<dbReference type="InterPro" id="IPR000157">
    <property type="entry name" value="TIR_dom"/>
</dbReference>
<keyword evidence="1" id="KW-0862">Zinc</keyword>
<accession>A0ABY6HKX2</accession>
<dbReference type="Pfam" id="PF13676">
    <property type="entry name" value="TIR_2"/>
    <property type="match status" value="1"/>
</dbReference>
<dbReference type="EMBL" id="CP104013">
    <property type="protein sequence ID" value="UYP44160.1"/>
    <property type="molecule type" value="Genomic_DNA"/>
</dbReference>
<name>A0ABY6HKX2_9ARCH</name>
<protein>
    <recommendedName>
        <fullName evidence="6">TIR domain-containing protein</fullName>
    </recommendedName>
</protein>
<dbReference type="Proteomes" id="UP001208689">
    <property type="component" value="Chromosome"/>
</dbReference>
<feature type="domain" description="SWIM-type" evidence="3">
    <location>
        <begin position="62"/>
        <end position="99"/>
    </location>
</feature>
<evidence type="ECO:0000259" key="2">
    <source>
        <dbReference type="PROSITE" id="PS50104"/>
    </source>
</evidence>
<dbReference type="PROSITE" id="PS50104">
    <property type="entry name" value="TIR"/>
    <property type="match status" value="1"/>
</dbReference>
<gene>
    <name evidence="4" type="ORF">NEF87_000445</name>
</gene>
<reference evidence="4" key="1">
    <citation type="submission" date="2022-09" db="EMBL/GenBank/DDBJ databases">
        <title>Actin cytoskeleton and complex cell architecture in an #Asgard archaeon.</title>
        <authorList>
            <person name="Ponce Toledo R.I."/>
            <person name="Schleper C."/>
            <person name="Rodrigues Oliveira T."/>
            <person name="Wollweber F."/>
            <person name="Xu J."/>
            <person name="Rittmann S."/>
            <person name="Klingl A."/>
            <person name="Pilhofer M."/>
        </authorList>
    </citation>
    <scope>NUCLEOTIDE SEQUENCE</scope>
    <source>
        <strain evidence="4">B-35</strain>
    </source>
</reference>
<evidence type="ECO:0000313" key="5">
    <source>
        <dbReference type="Proteomes" id="UP001208689"/>
    </source>
</evidence>
<sequence length="407" mass="46957">MMNEQYYPIIIENMSPILSKEICQNAVSFLANEHKLDKLIQLKRMPGKKGIFAKFNRKGTILTASMTKKKQEITYECDCSIGKSQGFCFHVGACFISLFRRNLVNLKEFPFIISKTHFDACMAALQKVEAQKLYSSEPDILISNNYKIYDESDFIRIEWGGEFAGKKKVSNFSPYSTSQEWIASKVVDILLKPIKKKQKVGQPYKILVDRINVINKISESPKLLLKIIKKCAGLPDLPQNEEDIFLWLKSDLGNMAKLKSELKKDVDIPPFEAYNGFEPYIFVSYAHADKLEVYPIIERLHREGFKVWFDHGIPSGLDWADYIATRLMNCAIFLSFISDNAIQSTNTIDEIEFALNENRPYFGIYLHETNLSPGMKMRLRRIQGIQKYQLDESEFYNKLLGSLKKLI</sequence>
<keyword evidence="1" id="KW-0479">Metal-binding</keyword>
<dbReference type="InterPro" id="IPR035897">
    <property type="entry name" value="Toll_tir_struct_dom_sf"/>
</dbReference>
<organism evidence="4 5">
    <name type="scientific">Candidatus Lokiarchaeum ossiferum</name>
    <dbReference type="NCBI Taxonomy" id="2951803"/>
    <lineage>
        <taxon>Archaea</taxon>
        <taxon>Promethearchaeati</taxon>
        <taxon>Promethearchaeota</taxon>
        <taxon>Promethearchaeia</taxon>
        <taxon>Promethearchaeales</taxon>
        <taxon>Promethearchaeaceae</taxon>
        <taxon>Candidatus Lokiarchaeum</taxon>
    </lineage>
</organism>
<dbReference type="PROSITE" id="PS50966">
    <property type="entry name" value="ZF_SWIM"/>
    <property type="match status" value="1"/>
</dbReference>
<proteinExistence type="predicted"/>
<dbReference type="InterPro" id="IPR007527">
    <property type="entry name" value="Znf_SWIM"/>
</dbReference>
<evidence type="ECO:0008006" key="6">
    <source>
        <dbReference type="Google" id="ProtNLM"/>
    </source>
</evidence>
<evidence type="ECO:0000259" key="3">
    <source>
        <dbReference type="PROSITE" id="PS50966"/>
    </source>
</evidence>
<feature type="domain" description="TIR" evidence="2">
    <location>
        <begin position="277"/>
        <end position="407"/>
    </location>
</feature>